<dbReference type="Gene3D" id="3.30.460.10">
    <property type="entry name" value="Beta Polymerase, domain 2"/>
    <property type="match status" value="1"/>
</dbReference>
<dbReference type="PANTHER" id="PTHR33933:SF1">
    <property type="entry name" value="PROTEIN ADENYLYLTRANSFERASE MNTA-RELATED"/>
    <property type="match status" value="1"/>
</dbReference>
<dbReference type="AlphaFoldDB" id="A0A1M6L949"/>
<dbReference type="InterPro" id="IPR043519">
    <property type="entry name" value="NT_sf"/>
</dbReference>
<evidence type="ECO:0000259" key="1">
    <source>
        <dbReference type="Pfam" id="PF18765"/>
    </source>
</evidence>
<dbReference type="RefSeq" id="WP_072765563.1">
    <property type="nucleotide sequence ID" value="NZ_FQYX01000030.1"/>
</dbReference>
<dbReference type="SUPFAM" id="SSF81301">
    <property type="entry name" value="Nucleotidyltransferase"/>
    <property type="match status" value="1"/>
</dbReference>
<dbReference type="InterPro" id="IPR052548">
    <property type="entry name" value="Type_VII_TA_antitoxin"/>
</dbReference>
<proteinExistence type="predicted"/>
<keyword evidence="3" id="KW-1185">Reference proteome</keyword>
<keyword evidence="2" id="KW-0808">Transferase</keyword>
<dbReference type="Pfam" id="PF18765">
    <property type="entry name" value="Polbeta"/>
    <property type="match status" value="1"/>
</dbReference>
<accession>A0A1M6L949</accession>
<dbReference type="PANTHER" id="PTHR33933">
    <property type="entry name" value="NUCLEOTIDYLTRANSFERASE"/>
    <property type="match status" value="1"/>
</dbReference>
<dbReference type="EMBL" id="FQYX01000030">
    <property type="protein sequence ID" value="SHJ67702.1"/>
    <property type="molecule type" value="Genomic_DNA"/>
</dbReference>
<sequence>MYGLEQEDIDNMNSVFVKCPEVEKAILYGSRAKGNYKPYSDIDITLVGPSLTLSLLFEIETALDDLLLPYKMDVSIFHKIENKDLIDHINRIGITLYDNKADL</sequence>
<protein>
    <submittedName>
        <fullName evidence="2">Nucleotidyltransferase domain-containing protein</fullName>
    </submittedName>
</protein>
<feature type="domain" description="Polymerase beta nucleotidyltransferase" evidence="1">
    <location>
        <begin position="12"/>
        <end position="100"/>
    </location>
</feature>
<evidence type="ECO:0000313" key="3">
    <source>
        <dbReference type="Proteomes" id="UP000184231"/>
    </source>
</evidence>
<dbReference type="STRING" id="558155.SAMN04487911_13025"/>
<dbReference type="InterPro" id="IPR041633">
    <property type="entry name" value="Polbeta"/>
</dbReference>
<dbReference type="CDD" id="cd05403">
    <property type="entry name" value="NT_KNTase_like"/>
    <property type="match status" value="1"/>
</dbReference>
<reference evidence="2 3" key="1">
    <citation type="submission" date="2016-11" db="EMBL/GenBank/DDBJ databases">
        <authorList>
            <person name="Jaros S."/>
            <person name="Januszkiewicz K."/>
            <person name="Wedrychowicz H."/>
        </authorList>
    </citation>
    <scope>NUCLEOTIDE SEQUENCE [LARGE SCALE GENOMIC DNA]</scope>
    <source>
        <strain evidence="2 3">CGMCC 1.8863</strain>
    </source>
</reference>
<name>A0A1M6L949_9FLAO</name>
<dbReference type="OrthoDB" id="603587at2"/>
<evidence type="ECO:0000313" key="2">
    <source>
        <dbReference type="EMBL" id="SHJ67702.1"/>
    </source>
</evidence>
<dbReference type="GO" id="GO:0016740">
    <property type="term" value="F:transferase activity"/>
    <property type="evidence" value="ECO:0007669"/>
    <property type="project" value="UniProtKB-KW"/>
</dbReference>
<gene>
    <name evidence="2" type="ORF">SAMN04487911_13025</name>
</gene>
<organism evidence="2 3">
    <name type="scientific">Arenibacter nanhaiticus</name>
    <dbReference type="NCBI Taxonomy" id="558155"/>
    <lineage>
        <taxon>Bacteria</taxon>
        <taxon>Pseudomonadati</taxon>
        <taxon>Bacteroidota</taxon>
        <taxon>Flavobacteriia</taxon>
        <taxon>Flavobacteriales</taxon>
        <taxon>Flavobacteriaceae</taxon>
        <taxon>Arenibacter</taxon>
    </lineage>
</organism>
<dbReference type="Proteomes" id="UP000184231">
    <property type="component" value="Unassembled WGS sequence"/>
</dbReference>